<dbReference type="AlphaFoldDB" id="A0A1G6HCD1"/>
<evidence type="ECO:0000313" key="3">
    <source>
        <dbReference type="Proteomes" id="UP000199086"/>
    </source>
</evidence>
<sequence length="103" mass="11669">MANEPQSPLRDPRYDLIAVLEASLDMAWRVESSIKDAEEAGDAELAEWVRKIQHSNVKAGEQMLLQRLQKQSDWRPADQRPLEDPDPACDPKAMAGRRGRLFG</sequence>
<name>A0A1G6HCD1_9ACTN</name>
<gene>
    <name evidence="2" type="ORF">GA0111570_108118</name>
</gene>
<organism evidence="2 3">
    <name type="scientific">Raineyella antarctica</name>
    <dbReference type="NCBI Taxonomy" id="1577474"/>
    <lineage>
        <taxon>Bacteria</taxon>
        <taxon>Bacillati</taxon>
        <taxon>Actinomycetota</taxon>
        <taxon>Actinomycetes</taxon>
        <taxon>Propionibacteriales</taxon>
        <taxon>Propionibacteriaceae</taxon>
        <taxon>Raineyella</taxon>
    </lineage>
</organism>
<proteinExistence type="predicted"/>
<feature type="compositionally biased region" description="Basic and acidic residues" evidence="1">
    <location>
        <begin position="70"/>
        <end position="83"/>
    </location>
</feature>
<dbReference type="RefSeq" id="WP_217634152.1">
    <property type="nucleotide sequence ID" value="NZ_FMYF01000008.1"/>
</dbReference>
<reference evidence="2 3" key="1">
    <citation type="submission" date="2016-06" db="EMBL/GenBank/DDBJ databases">
        <authorList>
            <person name="Olsen C.W."/>
            <person name="Carey S."/>
            <person name="Hinshaw L."/>
            <person name="Karasin A.I."/>
        </authorList>
    </citation>
    <scope>NUCLEOTIDE SEQUENCE [LARGE SCALE GENOMIC DNA]</scope>
    <source>
        <strain evidence="2 3">LZ-22</strain>
    </source>
</reference>
<evidence type="ECO:0000313" key="2">
    <source>
        <dbReference type="EMBL" id="SDB91804.1"/>
    </source>
</evidence>
<accession>A0A1G6HCD1</accession>
<keyword evidence="3" id="KW-1185">Reference proteome</keyword>
<dbReference type="Proteomes" id="UP000199086">
    <property type="component" value="Unassembled WGS sequence"/>
</dbReference>
<dbReference type="EMBL" id="FMYF01000008">
    <property type="protein sequence ID" value="SDB91804.1"/>
    <property type="molecule type" value="Genomic_DNA"/>
</dbReference>
<protein>
    <submittedName>
        <fullName evidence="2">Uncharacterized protein</fullName>
    </submittedName>
</protein>
<evidence type="ECO:0000256" key="1">
    <source>
        <dbReference type="SAM" id="MobiDB-lite"/>
    </source>
</evidence>
<feature type="region of interest" description="Disordered" evidence="1">
    <location>
        <begin position="69"/>
        <end position="103"/>
    </location>
</feature>